<dbReference type="EMBL" id="FRCA01000014">
    <property type="protein sequence ID" value="SHM82217.1"/>
    <property type="molecule type" value="Genomic_DNA"/>
</dbReference>
<reference evidence="1 2" key="1">
    <citation type="submission" date="2016-11" db="EMBL/GenBank/DDBJ databases">
        <authorList>
            <person name="Jaros S."/>
            <person name="Januszkiewicz K."/>
            <person name="Wedrychowicz H."/>
        </authorList>
    </citation>
    <scope>NUCLEOTIDE SEQUENCE [LARGE SCALE GENOMIC DNA]</scope>
    <source>
        <strain evidence="1 2">DSM 4740</strain>
    </source>
</reference>
<evidence type="ECO:0000313" key="2">
    <source>
        <dbReference type="Proteomes" id="UP000184123"/>
    </source>
</evidence>
<sequence>MTTDLVGDAFQMALWRRRVIHCAERLIADGDRSSRAATFLMLKPCSRLTWIVARPLMQNSEYELDTTLYRCDQVLHSEFSAKVV</sequence>
<gene>
    <name evidence="1" type="ORF">SAMN05660971_03960</name>
</gene>
<dbReference type="AlphaFoldDB" id="A0A1M7LVA6"/>
<evidence type="ECO:0000313" key="1">
    <source>
        <dbReference type="EMBL" id="SHM82217.1"/>
    </source>
</evidence>
<name>A0A1M7LVA6_9GAMM</name>
<dbReference type="STRING" id="44933.SAMN05660971_03960"/>
<protein>
    <submittedName>
        <fullName evidence="1">Uncharacterized protein</fullName>
    </submittedName>
</protein>
<proteinExistence type="predicted"/>
<accession>A0A1M7LVA6</accession>
<dbReference type="Proteomes" id="UP000184123">
    <property type="component" value="Unassembled WGS sequence"/>
</dbReference>
<organism evidence="1 2">
    <name type="scientific">Halomonas cupida</name>
    <dbReference type="NCBI Taxonomy" id="44933"/>
    <lineage>
        <taxon>Bacteria</taxon>
        <taxon>Pseudomonadati</taxon>
        <taxon>Pseudomonadota</taxon>
        <taxon>Gammaproteobacteria</taxon>
        <taxon>Oceanospirillales</taxon>
        <taxon>Halomonadaceae</taxon>
        <taxon>Halomonas</taxon>
    </lineage>
</organism>